<evidence type="ECO:0000256" key="5">
    <source>
        <dbReference type="ARBA" id="ARBA00023136"/>
    </source>
</evidence>
<dbReference type="EMBL" id="PUHW01000045">
    <property type="protein sequence ID" value="KAG0690106.1"/>
    <property type="molecule type" value="Genomic_DNA"/>
</dbReference>
<feature type="transmembrane region" description="Helical" evidence="7">
    <location>
        <begin position="27"/>
        <end position="46"/>
    </location>
</feature>
<dbReference type="GO" id="GO:0006888">
    <property type="term" value="P:endoplasmic reticulum to Golgi vesicle-mediated transport"/>
    <property type="evidence" value="ECO:0007669"/>
    <property type="project" value="TreeGrafter"/>
</dbReference>
<dbReference type="PANTHER" id="PTHR12223">
    <property type="entry name" value="VESICULAR MANNOSE-BINDING LECTIN"/>
    <property type="match status" value="1"/>
</dbReference>
<dbReference type="GO" id="GO:0005793">
    <property type="term" value="C:endoplasmic reticulum-Golgi intermediate compartment"/>
    <property type="evidence" value="ECO:0007669"/>
    <property type="project" value="TreeGrafter"/>
</dbReference>
<dbReference type="PROSITE" id="PS51328">
    <property type="entry name" value="L_LECTIN_LIKE"/>
    <property type="match status" value="1"/>
</dbReference>
<evidence type="ECO:0000256" key="1">
    <source>
        <dbReference type="ARBA" id="ARBA00004479"/>
    </source>
</evidence>
<feature type="domain" description="L-type lectin-like" evidence="8">
    <location>
        <begin position="90"/>
        <end position="332"/>
    </location>
</feature>
<dbReference type="SUPFAM" id="SSF49899">
    <property type="entry name" value="Concanavalin A-like lectins/glucanases"/>
    <property type="match status" value="1"/>
</dbReference>
<sequence>MDISIGGSGPSFAQKARRVYGRLTPKGRLVFGIIAVIFIWFLLPSWSSKKNNDDGDYYNVKDDSKDKYSTSVSRDQFHTLSDLLHKSPKVRPVSLSYLSLPPYLNSANQFQHYINGGNMLLSKLAEEVKLVKDSPKNSGYLFSKNLISQDDISAFEVELSFQITGEQEKISLIGDGMAIWLTTEQLKQGDVFGMQSNFNGLGIFIDTYKNYNGKKNRHAFPYLSIQRNRGIEGYYDKSTDGVDTEIGGCSLHRIYNNEDPTKLRITYVRQANIFEIDVDVAGTGDWRTCFRKENAELDDFIPIARPLYLGVSAETGELHHNVDLYSINAYSFRGEDGLPLQNIDSLGEGIQVYDLRDDPKVQEENQKLKDRKDNRRQKRRTLNRLKRQEKKLKALDREKYGGDHGFVGWVFRGVLYFIKMIFILFLVLVSLYACVVGYRVYKDKQRKKHTGGLL</sequence>
<dbReference type="CDD" id="cd07308">
    <property type="entry name" value="lectin_leg-like"/>
    <property type="match status" value="1"/>
</dbReference>
<dbReference type="Pfam" id="PF03388">
    <property type="entry name" value="Lectin_leg-like"/>
    <property type="match status" value="1"/>
</dbReference>
<name>A0A9P7BGI8_9ASCO</name>
<dbReference type="OrthoDB" id="270293at2759"/>
<dbReference type="InterPro" id="IPR051136">
    <property type="entry name" value="Intracellular_Lectin-GPT"/>
</dbReference>
<dbReference type="GO" id="GO:0005537">
    <property type="term" value="F:D-mannose binding"/>
    <property type="evidence" value="ECO:0007669"/>
    <property type="project" value="TreeGrafter"/>
</dbReference>
<evidence type="ECO:0000313" key="10">
    <source>
        <dbReference type="Proteomes" id="UP000697127"/>
    </source>
</evidence>
<feature type="transmembrane region" description="Helical" evidence="7">
    <location>
        <begin position="414"/>
        <end position="438"/>
    </location>
</feature>
<dbReference type="GO" id="GO:0030134">
    <property type="term" value="C:COPII-coated ER to Golgi transport vesicle"/>
    <property type="evidence" value="ECO:0007669"/>
    <property type="project" value="TreeGrafter"/>
</dbReference>
<evidence type="ECO:0000256" key="7">
    <source>
        <dbReference type="SAM" id="Phobius"/>
    </source>
</evidence>
<protein>
    <recommendedName>
        <fullName evidence="8">L-type lectin-like domain-containing protein</fullName>
    </recommendedName>
</protein>
<dbReference type="PANTHER" id="PTHR12223:SF45">
    <property type="entry name" value="RE50040P"/>
    <property type="match status" value="1"/>
</dbReference>
<feature type="coiled-coil region" evidence="6">
    <location>
        <begin position="361"/>
        <end position="398"/>
    </location>
</feature>
<keyword evidence="5 7" id="KW-0472">Membrane</keyword>
<keyword evidence="4 7" id="KW-1133">Transmembrane helix</keyword>
<comment type="caution">
    <text evidence="9">The sequence shown here is derived from an EMBL/GenBank/DDBJ whole genome shotgun (WGS) entry which is preliminary data.</text>
</comment>
<evidence type="ECO:0000313" key="9">
    <source>
        <dbReference type="EMBL" id="KAG0690106.1"/>
    </source>
</evidence>
<dbReference type="Gene3D" id="2.60.120.200">
    <property type="match status" value="1"/>
</dbReference>
<evidence type="ECO:0000256" key="3">
    <source>
        <dbReference type="ARBA" id="ARBA00022729"/>
    </source>
</evidence>
<keyword evidence="10" id="KW-1185">Reference proteome</keyword>
<evidence type="ECO:0000259" key="8">
    <source>
        <dbReference type="PROSITE" id="PS51328"/>
    </source>
</evidence>
<dbReference type="GO" id="GO:0000139">
    <property type="term" value="C:Golgi membrane"/>
    <property type="evidence" value="ECO:0007669"/>
    <property type="project" value="TreeGrafter"/>
</dbReference>
<dbReference type="InterPro" id="IPR013320">
    <property type="entry name" value="ConA-like_dom_sf"/>
</dbReference>
<dbReference type="Proteomes" id="UP000697127">
    <property type="component" value="Unassembled WGS sequence"/>
</dbReference>
<gene>
    <name evidence="9" type="ORF">C6P40_003807</name>
</gene>
<evidence type="ECO:0000256" key="6">
    <source>
        <dbReference type="SAM" id="Coils"/>
    </source>
</evidence>
<dbReference type="GO" id="GO:0005789">
    <property type="term" value="C:endoplasmic reticulum membrane"/>
    <property type="evidence" value="ECO:0007669"/>
    <property type="project" value="TreeGrafter"/>
</dbReference>
<proteinExistence type="predicted"/>
<keyword evidence="6" id="KW-0175">Coiled coil</keyword>
<reference evidence="9" key="1">
    <citation type="submission" date="2020-11" db="EMBL/GenBank/DDBJ databases">
        <title>Kefir isolates.</title>
        <authorList>
            <person name="Marcisauskas S."/>
            <person name="Kim Y."/>
            <person name="Blasche S."/>
        </authorList>
    </citation>
    <scope>NUCLEOTIDE SEQUENCE</scope>
    <source>
        <strain evidence="9">Olga-1</strain>
    </source>
</reference>
<dbReference type="AlphaFoldDB" id="A0A9P7BGI8"/>
<keyword evidence="3" id="KW-0732">Signal</keyword>
<comment type="subcellular location">
    <subcellularLocation>
        <location evidence="1">Membrane</location>
        <topology evidence="1">Single-pass type I membrane protein</topology>
    </subcellularLocation>
</comment>
<organism evidence="9 10">
    <name type="scientific">Pichia californica</name>
    <dbReference type="NCBI Taxonomy" id="460514"/>
    <lineage>
        <taxon>Eukaryota</taxon>
        <taxon>Fungi</taxon>
        <taxon>Dikarya</taxon>
        <taxon>Ascomycota</taxon>
        <taxon>Saccharomycotina</taxon>
        <taxon>Pichiomycetes</taxon>
        <taxon>Pichiales</taxon>
        <taxon>Pichiaceae</taxon>
        <taxon>Pichia</taxon>
    </lineage>
</organism>
<evidence type="ECO:0000256" key="2">
    <source>
        <dbReference type="ARBA" id="ARBA00022692"/>
    </source>
</evidence>
<evidence type="ECO:0000256" key="4">
    <source>
        <dbReference type="ARBA" id="ARBA00022989"/>
    </source>
</evidence>
<keyword evidence="2 7" id="KW-0812">Transmembrane</keyword>
<accession>A0A9P7BGI8</accession>
<dbReference type="InterPro" id="IPR005052">
    <property type="entry name" value="Lectin_leg"/>
</dbReference>